<keyword evidence="1" id="KW-1015">Disulfide bond</keyword>
<dbReference type="Proteomes" id="UP000314982">
    <property type="component" value="Unassembled WGS sequence"/>
</dbReference>
<keyword evidence="5" id="KW-1185">Reference proteome</keyword>
<reference evidence="5" key="1">
    <citation type="submission" date="2018-06" db="EMBL/GenBank/DDBJ databases">
        <title>Genome assembly of Danube salmon.</title>
        <authorList>
            <person name="Macqueen D.J."/>
            <person name="Gundappa M.K."/>
        </authorList>
    </citation>
    <scope>NUCLEOTIDE SEQUENCE [LARGE SCALE GENOMIC DNA]</scope>
</reference>
<keyword evidence="2" id="KW-0325">Glycoprotein</keyword>
<feature type="domain" description="VWFD" evidence="3">
    <location>
        <begin position="1"/>
        <end position="113"/>
    </location>
</feature>
<evidence type="ECO:0000259" key="3">
    <source>
        <dbReference type="PROSITE" id="PS51233"/>
    </source>
</evidence>
<reference evidence="4" key="3">
    <citation type="submission" date="2025-09" db="UniProtKB">
        <authorList>
            <consortium name="Ensembl"/>
        </authorList>
    </citation>
    <scope>IDENTIFICATION</scope>
</reference>
<evidence type="ECO:0000256" key="2">
    <source>
        <dbReference type="ARBA" id="ARBA00023180"/>
    </source>
</evidence>
<dbReference type="InterPro" id="IPR050780">
    <property type="entry name" value="Mucin_vWF_Thrombospondin_sf"/>
</dbReference>
<evidence type="ECO:0000313" key="4">
    <source>
        <dbReference type="Ensembl" id="ENSHHUP00000063226.1"/>
    </source>
</evidence>
<dbReference type="PROSITE" id="PS51233">
    <property type="entry name" value="VWFD"/>
    <property type="match status" value="1"/>
</dbReference>
<evidence type="ECO:0000256" key="1">
    <source>
        <dbReference type="ARBA" id="ARBA00023157"/>
    </source>
</evidence>
<dbReference type="InterPro" id="IPR014853">
    <property type="entry name" value="VWF/SSPO/ZAN-like_Cys-rich_dom"/>
</dbReference>
<dbReference type="InterPro" id="IPR001846">
    <property type="entry name" value="VWF_type-D"/>
</dbReference>
<dbReference type="AlphaFoldDB" id="A0A4W5PF30"/>
<protein>
    <recommendedName>
        <fullName evidence="3">VWFD domain-containing protein</fullName>
    </recommendedName>
</protein>
<reference evidence="4" key="2">
    <citation type="submission" date="2025-08" db="UniProtKB">
        <authorList>
            <consortium name="Ensembl"/>
        </authorList>
    </citation>
    <scope>IDENTIFICATION</scope>
</reference>
<dbReference type="SMART" id="SM00832">
    <property type="entry name" value="C8"/>
    <property type="match status" value="1"/>
</dbReference>
<accession>A0A4W5PF30</accession>
<dbReference type="Ensembl" id="ENSHHUT00000065367.1">
    <property type="protein sequence ID" value="ENSHHUP00000063226.1"/>
    <property type="gene ID" value="ENSHHUG00000037372.1"/>
</dbReference>
<dbReference type="PANTHER" id="PTHR11339">
    <property type="entry name" value="EXTRACELLULAR MATRIX GLYCOPROTEIN RELATED"/>
    <property type="match status" value="1"/>
</dbReference>
<proteinExistence type="predicted"/>
<dbReference type="Pfam" id="PF00094">
    <property type="entry name" value="VWD"/>
    <property type="match status" value="1"/>
</dbReference>
<evidence type="ECO:0000313" key="5">
    <source>
        <dbReference type="Proteomes" id="UP000314982"/>
    </source>
</evidence>
<sequence>MRYVMFFLIIRKVYINGNQIFPTFSNEDLIITSTGVELLLKIPAIKATVMFKSLMFSVTLPHSLFYNNTEGQCGTCDNNRKNDCRLPNGQIDPSCPGMAHEWKIPDDKKPYCEQQPPTTPTPPTCPSGKTDICDVILSPVFQQCHDVIPAQPFFEACKFDVCHMPNISIGCSSLEAYAGRCAAAGVCINWRNSTNGRCGRGRTSISNKGCVPNGILFPTECTVFDQALAKSSDLSRE</sequence>
<dbReference type="GeneTree" id="ENSGT00940000156076"/>
<organism evidence="4 5">
    <name type="scientific">Hucho hucho</name>
    <name type="common">huchen</name>
    <dbReference type="NCBI Taxonomy" id="62062"/>
    <lineage>
        <taxon>Eukaryota</taxon>
        <taxon>Metazoa</taxon>
        <taxon>Chordata</taxon>
        <taxon>Craniata</taxon>
        <taxon>Vertebrata</taxon>
        <taxon>Euteleostomi</taxon>
        <taxon>Actinopterygii</taxon>
        <taxon>Neopterygii</taxon>
        <taxon>Teleostei</taxon>
        <taxon>Protacanthopterygii</taxon>
        <taxon>Salmoniformes</taxon>
        <taxon>Salmonidae</taxon>
        <taxon>Salmoninae</taxon>
        <taxon>Hucho</taxon>
    </lineage>
</organism>
<name>A0A4W5PF30_9TELE</name>
<dbReference type="Pfam" id="PF08742">
    <property type="entry name" value="C8"/>
    <property type="match status" value="1"/>
</dbReference>